<proteinExistence type="predicted"/>
<dbReference type="InterPro" id="IPR015424">
    <property type="entry name" value="PyrdxlP-dep_Trfase"/>
</dbReference>
<keyword evidence="2" id="KW-1185">Reference proteome</keyword>
<dbReference type="Proteomes" id="UP001525379">
    <property type="component" value="Unassembled WGS sequence"/>
</dbReference>
<gene>
    <name evidence="1" type="ORF">M3D15_00855</name>
</gene>
<evidence type="ECO:0008006" key="3">
    <source>
        <dbReference type="Google" id="ProtNLM"/>
    </source>
</evidence>
<dbReference type="RefSeq" id="WP_159421564.1">
    <property type="nucleotide sequence ID" value="NZ_JAFDPW010000002.1"/>
</dbReference>
<dbReference type="InterPro" id="IPR015421">
    <property type="entry name" value="PyrdxlP-dep_Trfase_major"/>
</dbReference>
<dbReference type="EMBL" id="JALXSQ010000002">
    <property type="protein sequence ID" value="MCT2041897.1"/>
    <property type="molecule type" value="Genomic_DNA"/>
</dbReference>
<dbReference type="InterPro" id="IPR015422">
    <property type="entry name" value="PyrdxlP-dep_Trfase_small"/>
</dbReference>
<dbReference type="SUPFAM" id="SSF53383">
    <property type="entry name" value="PLP-dependent transferases"/>
    <property type="match status" value="1"/>
</dbReference>
<reference evidence="1 2" key="1">
    <citation type="submission" date="2022-04" db="EMBL/GenBank/DDBJ databases">
        <title>Human microbiome associated bacterial genomes.</title>
        <authorList>
            <person name="Sandstrom S."/>
            <person name="Salamzade R."/>
            <person name="Kalan L.R."/>
        </authorList>
    </citation>
    <scope>NUCLEOTIDE SEQUENCE [LARGE SCALE GENOMIC DNA]</scope>
    <source>
        <strain evidence="2">p3-SID1799</strain>
    </source>
</reference>
<dbReference type="Gene3D" id="3.40.640.10">
    <property type="entry name" value="Type I PLP-dependent aspartate aminotransferase-like (Major domain)"/>
    <property type="match status" value="1"/>
</dbReference>
<evidence type="ECO:0000313" key="2">
    <source>
        <dbReference type="Proteomes" id="UP001525379"/>
    </source>
</evidence>
<comment type="caution">
    <text evidence="1">The sequence shown here is derived from an EMBL/GenBank/DDBJ whole genome shotgun (WGS) entry which is preliminary data.</text>
</comment>
<dbReference type="Gene3D" id="3.90.1150.10">
    <property type="entry name" value="Aspartate Aminotransferase, domain 1"/>
    <property type="match status" value="1"/>
</dbReference>
<protein>
    <recommendedName>
        <fullName evidence="3">Aminotransferase</fullName>
    </recommendedName>
</protein>
<sequence length="310" mass="33716">MVESIRYRLPPDGVSFALPDDRLPSWFKAEVCQAVLDSPWNGYIADGQFEFESFASLDGASVKDNVVVLTRGADEAILLLAAAVKRVVVPLGCYPGYDRLKLRGLGVDVRYYDPSGFPRGLGEPDTRVFVCYPGNPVDPAWFDAVCSRSMDLSGLVVDATYFCPFSEEFENLASRVVASGGLVIFSLSKTLGVAAARLGGIVGPIGQVPPSLDVSRIDVFQAALWRVFNTPSGRGVARTILESLRCCKNDLEARVKSLGYSVRPSLAESFLLVEEPSWSLISGLAAKRYPEFGLLRVDVCQTNLDFLEAV</sequence>
<evidence type="ECO:0000313" key="1">
    <source>
        <dbReference type="EMBL" id="MCT2041897.1"/>
    </source>
</evidence>
<organism evidence="1 2">
    <name type="scientific">Pseudoclavibacter albus</name>
    <dbReference type="NCBI Taxonomy" id="272241"/>
    <lineage>
        <taxon>Bacteria</taxon>
        <taxon>Bacillati</taxon>
        <taxon>Actinomycetota</taxon>
        <taxon>Actinomycetes</taxon>
        <taxon>Micrococcales</taxon>
        <taxon>Microbacteriaceae</taxon>
        <taxon>Pseudoclavibacter</taxon>
    </lineage>
</organism>
<name>A0ABT2HUA4_9MICO</name>
<accession>A0ABT2HUA4</accession>